<name>A0A160DDL5_9CAUD</name>
<accession>A0A160DDL5</accession>
<evidence type="ECO:0000313" key="2">
    <source>
        <dbReference type="Proteomes" id="UP000203182"/>
    </source>
</evidence>
<protein>
    <submittedName>
        <fullName evidence="1">Uncharacterized protein</fullName>
    </submittedName>
</protein>
<keyword evidence="2" id="KW-1185">Reference proteome</keyword>
<dbReference type="GeneID" id="28801400"/>
<dbReference type="KEGG" id="vg:28801400"/>
<sequence>MKRNGKHRKHWWTKIEHRATVMIAELFDEYFFDFITRDRRANRWPDAVPVMVS</sequence>
<dbReference type="RefSeq" id="YP_009273434.1">
    <property type="nucleotide sequence ID" value="NC_030905.1"/>
</dbReference>
<dbReference type="OrthoDB" id="41395at10239"/>
<evidence type="ECO:0000313" key="1">
    <source>
        <dbReference type="EMBL" id="ANA85815.1"/>
    </source>
</evidence>
<dbReference type="EMBL" id="KU998240">
    <property type="protein sequence ID" value="ANA85815.1"/>
    <property type="molecule type" value="Genomic_DNA"/>
</dbReference>
<reference evidence="2" key="1">
    <citation type="submission" date="2016-03" db="EMBL/GenBank/DDBJ databases">
        <authorList>
            <person name="Ploux O."/>
        </authorList>
    </citation>
    <scope>NUCLEOTIDE SEQUENCE [LARGE SCALE GENOMIC DNA]</scope>
</reference>
<dbReference type="Proteomes" id="UP000203182">
    <property type="component" value="Segment"/>
</dbReference>
<proteinExistence type="predicted"/>
<gene>
    <name evidence="1" type="primary">44</name>
    <name evidence="1" type="ORF">PBI_WOES_44</name>
</gene>
<organism evidence="1 2">
    <name type="scientific">Gordonia phage Woes</name>
    <dbReference type="NCBI Taxonomy" id="1838084"/>
    <lineage>
        <taxon>Viruses</taxon>
        <taxon>Duplodnaviria</taxon>
        <taxon>Heunggongvirae</taxon>
        <taxon>Uroviricota</taxon>
        <taxon>Caudoviricetes</taxon>
        <taxon>Woesvirus</taxon>
        <taxon>Woesvirus woes</taxon>
    </lineage>
</organism>